<proteinExistence type="predicted"/>
<dbReference type="InterPro" id="IPR016084">
    <property type="entry name" value="Haem_Oase-like_multi-hlx"/>
</dbReference>
<accession>A0ABZ1YJT1</accession>
<dbReference type="InterPro" id="IPR014710">
    <property type="entry name" value="RmlC-like_jellyroll"/>
</dbReference>
<dbReference type="RefSeq" id="WP_329405916.1">
    <property type="nucleotide sequence ID" value="NZ_CP109441.1"/>
</dbReference>
<evidence type="ECO:0000313" key="2">
    <source>
        <dbReference type="EMBL" id="WUV43494.1"/>
    </source>
</evidence>
<reference evidence="2" key="1">
    <citation type="submission" date="2022-10" db="EMBL/GenBank/DDBJ databases">
        <title>The complete genomes of actinobacterial strains from the NBC collection.</title>
        <authorList>
            <person name="Joergensen T.S."/>
            <person name="Alvarez Arevalo M."/>
            <person name="Sterndorff E.B."/>
            <person name="Faurdal D."/>
            <person name="Vuksanovic O."/>
            <person name="Mourched A.-S."/>
            <person name="Charusanti P."/>
            <person name="Shaw S."/>
            <person name="Blin K."/>
            <person name="Weber T."/>
        </authorList>
    </citation>
    <scope>NUCLEOTIDE SEQUENCE</scope>
    <source>
        <strain evidence="2">NBC_01482</strain>
    </source>
</reference>
<feature type="domain" description="Cupin type-2" evidence="1">
    <location>
        <begin position="50"/>
        <end position="104"/>
    </location>
</feature>
<dbReference type="InterPro" id="IPR011051">
    <property type="entry name" value="RmlC_Cupin_sf"/>
</dbReference>
<protein>
    <submittedName>
        <fullName evidence="2">Cupin domain-containing protein</fullName>
    </submittedName>
</protein>
<sequence>MEVVAREAIPEITSVVVDGTVHDIGLLKDFHRNPALRKFVPEFSRLSLSWVRLQPGEELSVHQHPTKSMIVVAEGTGRTLGDISAEIRAGDIVVVPSGARHGFIGTPPIGFWALSIQFEGAGLYENPDDPRVSFAGDRPDIAAVRAENDSHLRTFENNALVRLISEIGAHPPQVRDRLLDHLQGWSDAFQRVIAARVVGEGDGPGRALADEHLGEEIGHNRLLARLRDNRPASWDPVIAAISSWFLDRMTSASSVERSALSHLVLEGSGLVFHAAGLPSFPESRYFQLHDGADAEHMDMGYRALAEQRDWTPDEVGEMLRKGWQMMELLGERIAECAQRAALVGHA</sequence>
<evidence type="ECO:0000313" key="3">
    <source>
        <dbReference type="Proteomes" id="UP001432062"/>
    </source>
</evidence>
<dbReference type="InterPro" id="IPR013096">
    <property type="entry name" value="Cupin_2"/>
</dbReference>
<keyword evidence="3" id="KW-1185">Reference proteome</keyword>
<dbReference type="Proteomes" id="UP001432062">
    <property type="component" value="Chromosome"/>
</dbReference>
<dbReference type="Gene3D" id="2.60.120.10">
    <property type="entry name" value="Jelly Rolls"/>
    <property type="match status" value="1"/>
</dbReference>
<organism evidence="2 3">
    <name type="scientific">Nocardia vinacea</name>
    <dbReference type="NCBI Taxonomy" id="96468"/>
    <lineage>
        <taxon>Bacteria</taxon>
        <taxon>Bacillati</taxon>
        <taxon>Actinomycetota</taxon>
        <taxon>Actinomycetes</taxon>
        <taxon>Mycobacteriales</taxon>
        <taxon>Nocardiaceae</taxon>
        <taxon>Nocardia</taxon>
    </lineage>
</organism>
<dbReference type="EMBL" id="CP109441">
    <property type="protein sequence ID" value="WUV43494.1"/>
    <property type="molecule type" value="Genomic_DNA"/>
</dbReference>
<dbReference type="SUPFAM" id="SSF51182">
    <property type="entry name" value="RmlC-like cupins"/>
    <property type="match status" value="1"/>
</dbReference>
<evidence type="ECO:0000259" key="1">
    <source>
        <dbReference type="Pfam" id="PF07883"/>
    </source>
</evidence>
<dbReference type="Gene3D" id="1.20.910.10">
    <property type="entry name" value="Heme oxygenase-like"/>
    <property type="match status" value="1"/>
</dbReference>
<name>A0ABZ1YJT1_9NOCA</name>
<gene>
    <name evidence="2" type="ORF">OG563_30290</name>
</gene>
<dbReference type="Pfam" id="PF07883">
    <property type="entry name" value="Cupin_2"/>
    <property type="match status" value="1"/>
</dbReference>